<proteinExistence type="predicted"/>
<dbReference type="AlphaFoldDB" id="A0AAV1THM1"/>
<accession>A0AAV1THM1</accession>
<name>A0AAV1THM1_9STRA</name>
<comment type="caution">
    <text evidence="1">The sequence shown here is derived from an EMBL/GenBank/DDBJ whole genome shotgun (WGS) entry which is preliminary data.</text>
</comment>
<dbReference type="InterPro" id="IPR036397">
    <property type="entry name" value="RNaseH_sf"/>
</dbReference>
<dbReference type="Gene3D" id="3.30.420.10">
    <property type="entry name" value="Ribonuclease H-like superfamily/Ribonuclease H"/>
    <property type="match status" value="1"/>
</dbReference>
<dbReference type="InterPro" id="IPR039537">
    <property type="entry name" value="Retrotran_Ty1/copia-like"/>
</dbReference>
<evidence type="ECO:0000313" key="1">
    <source>
        <dbReference type="EMBL" id="CAK7919811.1"/>
    </source>
</evidence>
<evidence type="ECO:0000313" key="2">
    <source>
        <dbReference type="Proteomes" id="UP001162060"/>
    </source>
</evidence>
<dbReference type="GO" id="GO:0003676">
    <property type="term" value="F:nucleic acid binding"/>
    <property type="evidence" value="ECO:0007669"/>
    <property type="project" value="InterPro"/>
</dbReference>
<evidence type="ECO:0008006" key="3">
    <source>
        <dbReference type="Google" id="ProtNLM"/>
    </source>
</evidence>
<organism evidence="1 2">
    <name type="scientific">Peronospora matthiolae</name>
    <dbReference type="NCBI Taxonomy" id="2874970"/>
    <lineage>
        <taxon>Eukaryota</taxon>
        <taxon>Sar</taxon>
        <taxon>Stramenopiles</taxon>
        <taxon>Oomycota</taxon>
        <taxon>Peronosporomycetes</taxon>
        <taxon>Peronosporales</taxon>
        <taxon>Peronosporaceae</taxon>
        <taxon>Peronospora</taxon>
    </lineage>
</organism>
<dbReference type="EMBL" id="CAKLBY020000050">
    <property type="protein sequence ID" value="CAK7919811.1"/>
    <property type="molecule type" value="Genomic_DNA"/>
</dbReference>
<reference evidence="1" key="1">
    <citation type="submission" date="2024-01" db="EMBL/GenBank/DDBJ databases">
        <authorList>
            <person name="Webb A."/>
        </authorList>
    </citation>
    <scope>NUCLEOTIDE SEQUENCE</scope>
    <source>
        <strain evidence="1">Pm1</strain>
    </source>
</reference>
<dbReference type="Proteomes" id="UP001162060">
    <property type="component" value="Unassembled WGS sequence"/>
</dbReference>
<gene>
    <name evidence="1" type="ORF">PM001_LOCUS6206</name>
</gene>
<sequence>MFVSREGSHQVVATADLVDGLYGLQTAHRSANTATSGCNGVDLHAQLGHAPADVLRKMVATNMIKDVKVPLTSSGSSACRGCQQGKWSKNHSYATKDKSSYDTFELLHFDICGPMEMNSLGGSKYLLLIVDEASGCMKGSCLSVKSESENYTTRYVTMVPAQLGKKVKFDTTKPASSQPTRFNCSTKMKALSNKR</sequence>
<dbReference type="PANTHER" id="PTHR42648:SF28">
    <property type="entry name" value="TRANSPOSON-ENCODED PROTEIN WITH RIBONUCLEASE H-LIKE AND RETROVIRUS ZINC FINGER-LIKE DOMAINS"/>
    <property type="match status" value="1"/>
</dbReference>
<protein>
    <recommendedName>
        <fullName evidence="3">GAG-pre-integrase domain-containing protein</fullName>
    </recommendedName>
</protein>
<dbReference type="PANTHER" id="PTHR42648">
    <property type="entry name" value="TRANSPOSASE, PUTATIVE-RELATED"/>
    <property type="match status" value="1"/>
</dbReference>